<keyword evidence="2" id="KW-1185">Reference proteome</keyword>
<protein>
    <submittedName>
        <fullName evidence="1">Uncharacterized protein</fullName>
    </submittedName>
</protein>
<organism evidence="1 2">
    <name type="scientific">Microbulbifer epialgicus</name>
    <dbReference type="NCBI Taxonomy" id="393907"/>
    <lineage>
        <taxon>Bacteria</taxon>
        <taxon>Pseudomonadati</taxon>
        <taxon>Pseudomonadota</taxon>
        <taxon>Gammaproteobacteria</taxon>
        <taxon>Cellvibrionales</taxon>
        <taxon>Microbulbiferaceae</taxon>
        <taxon>Microbulbifer</taxon>
    </lineage>
</organism>
<name>A0ABV4P7K5_9GAMM</name>
<gene>
    <name evidence="1" type="ORF">ACCI49_24295</name>
</gene>
<proteinExistence type="predicted"/>
<sequence>MESKSELPKPLNPIFGNILLTAAAAFTIAIALVDGSKAADTVNAKACKNALMIVATRPSSVEVNQVKSRRSEMSSDDALKWQRLRGTSPSTLKWIEGEIANKPMERSFISIDYTATTSLIGDYRSEFLCTFVKNAFDSEVLDTITFQNKDYKFHDIFGIGDERPDSVDITGEVEHNLIVDRVVHIISSITPL</sequence>
<reference evidence="1 2" key="1">
    <citation type="submission" date="2024-08" db="EMBL/GenBank/DDBJ databases">
        <authorList>
            <person name="Ishaq N."/>
        </authorList>
    </citation>
    <scope>NUCLEOTIDE SEQUENCE [LARGE SCALE GENOMIC DNA]</scope>
    <source>
        <strain evidence="1 2">DSM 18651</strain>
    </source>
</reference>
<comment type="caution">
    <text evidence="1">The sequence shown here is derived from an EMBL/GenBank/DDBJ whole genome shotgun (WGS) entry which is preliminary data.</text>
</comment>
<accession>A0ABV4P7K5</accession>
<dbReference type="EMBL" id="JBGMEK010000189">
    <property type="protein sequence ID" value="MFA0813992.1"/>
    <property type="molecule type" value="Genomic_DNA"/>
</dbReference>
<dbReference type="Proteomes" id="UP001569428">
    <property type="component" value="Unassembled WGS sequence"/>
</dbReference>
<evidence type="ECO:0000313" key="2">
    <source>
        <dbReference type="Proteomes" id="UP001569428"/>
    </source>
</evidence>
<evidence type="ECO:0000313" key="1">
    <source>
        <dbReference type="EMBL" id="MFA0813992.1"/>
    </source>
</evidence>
<dbReference type="RefSeq" id="WP_371841836.1">
    <property type="nucleotide sequence ID" value="NZ_JBGMEK010000189.1"/>
</dbReference>